<dbReference type="RefSeq" id="WP_188900395.1">
    <property type="nucleotide sequence ID" value="NZ_BMKS01000006.1"/>
</dbReference>
<dbReference type="GO" id="GO:0008714">
    <property type="term" value="F:AMP nucleosidase activity"/>
    <property type="evidence" value="ECO:0007669"/>
    <property type="project" value="UniProtKB-EC"/>
</dbReference>
<proteinExistence type="inferred from homology"/>
<dbReference type="EMBL" id="BMKS01000006">
    <property type="protein sequence ID" value="GGG34944.1"/>
    <property type="molecule type" value="Genomic_DNA"/>
</dbReference>
<keyword evidence="3" id="KW-0378">Hydrolase</keyword>
<dbReference type="GO" id="GO:0005829">
    <property type="term" value="C:cytosol"/>
    <property type="evidence" value="ECO:0007669"/>
    <property type="project" value="TreeGrafter"/>
</dbReference>
<comment type="caution">
    <text evidence="4">The sequence shown here is derived from an EMBL/GenBank/DDBJ whole genome shotgun (WGS) entry which is preliminary data.</text>
</comment>
<reference evidence="4 5" key="1">
    <citation type="journal article" date="2014" name="Int. J. Syst. Evol. Microbiol.">
        <title>Complete genome sequence of Corynebacterium casei LMG S-19264T (=DSM 44701T), isolated from a smear-ripened cheese.</title>
        <authorList>
            <consortium name="US DOE Joint Genome Institute (JGI-PGF)"/>
            <person name="Walter F."/>
            <person name="Albersmeier A."/>
            <person name="Kalinowski J."/>
            <person name="Ruckert C."/>
        </authorList>
    </citation>
    <scope>NUCLEOTIDE SEQUENCE [LARGE SCALE GENOMIC DNA]</scope>
    <source>
        <strain evidence="4 5">CGMCC 1.16330</strain>
    </source>
</reference>
<comment type="catalytic activity">
    <reaction evidence="1">
        <text>AMP + H2O = D-ribose 5-phosphate + adenine</text>
        <dbReference type="Rhea" id="RHEA:20129"/>
        <dbReference type="ChEBI" id="CHEBI:15377"/>
        <dbReference type="ChEBI" id="CHEBI:16708"/>
        <dbReference type="ChEBI" id="CHEBI:78346"/>
        <dbReference type="ChEBI" id="CHEBI:456215"/>
        <dbReference type="EC" id="3.2.2.4"/>
    </reaction>
</comment>
<organism evidence="4 5">
    <name type="scientific">Caldovatus sediminis</name>
    <dbReference type="NCBI Taxonomy" id="2041189"/>
    <lineage>
        <taxon>Bacteria</taxon>
        <taxon>Pseudomonadati</taxon>
        <taxon>Pseudomonadota</taxon>
        <taxon>Alphaproteobacteria</taxon>
        <taxon>Acetobacterales</taxon>
        <taxon>Roseomonadaceae</taxon>
        <taxon>Caldovatus</taxon>
    </lineage>
</organism>
<evidence type="ECO:0000313" key="5">
    <source>
        <dbReference type="Proteomes" id="UP000597507"/>
    </source>
</evidence>
<dbReference type="PANTHER" id="PTHR31223">
    <property type="entry name" value="LOG FAMILY PROTEIN YJL055W"/>
    <property type="match status" value="1"/>
</dbReference>
<dbReference type="NCBIfam" id="TIGR00730">
    <property type="entry name" value="Rossman fold protein, TIGR00730 family"/>
    <property type="match status" value="1"/>
</dbReference>
<dbReference type="SUPFAM" id="SSF102405">
    <property type="entry name" value="MCP/YpsA-like"/>
    <property type="match status" value="1"/>
</dbReference>
<dbReference type="GO" id="GO:0009691">
    <property type="term" value="P:cytokinin biosynthetic process"/>
    <property type="evidence" value="ECO:0007669"/>
    <property type="project" value="UniProtKB-UniRule"/>
</dbReference>
<dbReference type="PANTHER" id="PTHR31223:SF70">
    <property type="entry name" value="LOG FAMILY PROTEIN YJL055W"/>
    <property type="match status" value="1"/>
</dbReference>
<dbReference type="AlphaFoldDB" id="A0A8J2ZBM2"/>
<accession>A0A8J2ZBM2</accession>
<gene>
    <name evidence="4" type="ORF">GCM10010964_23550</name>
</gene>
<evidence type="ECO:0000256" key="1">
    <source>
        <dbReference type="ARBA" id="ARBA00000274"/>
    </source>
</evidence>
<evidence type="ECO:0000256" key="2">
    <source>
        <dbReference type="ARBA" id="ARBA00006763"/>
    </source>
</evidence>
<dbReference type="Gene3D" id="3.40.50.450">
    <property type="match status" value="1"/>
</dbReference>
<sequence>MRRVCVFCGSAEGRRPVYREAAAALGRAIAARGLGLVYGGGAVGLMGVVAEAALAAGAEVTGVIPGGLLRREVGLRSIPDLRVVDTMHERKALMADLADGFVVLPGGYGTLEEAIETLTWTQLGIHGKGLVLLDVAGYWGRLLALLDQMVEEGFLTPVNRSLALRAATPDAALDALAAFRPPPRPRWLGEEET</sequence>
<protein>
    <recommendedName>
        <fullName evidence="3">Cytokinin riboside 5'-monophosphate phosphoribohydrolase</fullName>
        <ecNumber evidence="3">3.2.2.n1</ecNumber>
    </recommendedName>
</protein>
<dbReference type="EC" id="3.2.2.n1" evidence="3"/>
<dbReference type="Pfam" id="PF03641">
    <property type="entry name" value="Lysine_decarbox"/>
    <property type="match status" value="1"/>
</dbReference>
<comment type="similarity">
    <text evidence="2 3">Belongs to the LOG family.</text>
</comment>
<keyword evidence="5" id="KW-1185">Reference proteome</keyword>
<keyword evidence="3" id="KW-0203">Cytokinin biosynthesis</keyword>
<evidence type="ECO:0000256" key="3">
    <source>
        <dbReference type="RuleBase" id="RU363015"/>
    </source>
</evidence>
<dbReference type="InterPro" id="IPR031100">
    <property type="entry name" value="LOG_fam"/>
</dbReference>
<dbReference type="InterPro" id="IPR005269">
    <property type="entry name" value="LOG"/>
</dbReference>
<dbReference type="Proteomes" id="UP000597507">
    <property type="component" value="Unassembled WGS sequence"/>
</dbReference>
<name>A0A8J2ZBM2_9PROT</name>
<evidence type="ECO:0000313" key="4">
    <source>
        <dbReference type="EMBL" id="GGG34944.1"/>
    </source>
</evidence>